<dbReference type="InterPro" id="IPR036186">
    <property type="entry name" value="Serpin_sf"/>
</dbReference>
<organism evidence="3 4">
    <name type="scientific">Kipferlia bialata</name>
    <dbReference type="NCBI Taxonomy" id="797122"/>
    <lineage>
        <taxon>Eukaryota</taxon>
        <taxon>Metamonada</taxon>
        <taxon>Carpediemonas-like organisms</taxon>
        <taxon>Kipferlia</taxon>
    </lineage>
</organism>
<reference evidence="3 4" key="1">
    <citation type="journal article" date="2018" name="PLoS ONE">
        <title>The draft genome of Kipferlia bialata reveals reductive genome evolution in fornicate parasites.</title>
        <authorList>
            <person name="Tanifuji G."/>
            <person name="Takabayashi S."/>
            <person name="Kume K."/>
            <person name="Takagi M."/>
            <person name="Nakayama T."/>
            <person name="Kamikawa R."/>
            <person name="Inagaki Y."/>
            <person name="Hashimoto T."/>
        </authorList>
    </citation>
    <scope>NUCLEOTIDE SEQUENCE [LARGE SCALE GENOMIC DNA]</scope>
    <source>
        <strain evidence="3">NY0173</strain>
    </source>
</reference>
<dbReference type="InterPro" id="IPR023796">
    <property type="entry name" value="Serpin_dom"/>
</dbReference>
<gene>
    <name evidence="3" type="ORF">KIPB_013989</name>
</gene>
<dbReference type="AlphaFoldDB" id="A0A9K3DB63"/>
<sequence length="134" mass="15009">HQSIELGANVFARNCQPTPAYVATMEEIFGCVPCPLTSANQVNAWCASATHNHIQKIVDNIDGVDAILISAIFFKASWAEPFEKRATWGQAFTPFSGEQKEVLMMHKEEEMRYKHANGVQLVVLPYNKSRLQLS</sequence>
<dbReference type="InterPro" id="IPR042185">
    <property type="entry name" value="Serpin_sf_2"/>
</dbReference>
<dbReference type="PANTHER" id="PTHR11461:SF211">
    <property type="entry name" value="GH10112P-RELATED"/>
    <property type="match status" value="1"/>
</dbReference>
<evidence type="ECO:0000313" key="4">
    <source>
        <dbReference type="Proteomes" id="UP000265618"/>
    </source>
</evidence>
<evidence type="ECO:0000313" key="3">
    <source>
        <dbReference type="EMBL" id="GIQ90970.1"/>
    </source>
</evidence>
<accession>A0A9K3DB63</accession>
<dbReference type="SUPFAM" id="SSF56574">
    <property type="entry name" value="Serpins"/>
    <property type="match status" value="1"/>
</dbReference>
<dbReference type="EMBL" id="BDIP01006949">
    <property type="protein sequence ID" value="GIQ90970.1"/>
    <property type="molecule type" value="Genomic_DNA"/>
</dbReference>
<feature type="non-terminal residue" evidence="3">
    <location>
        <position position="134"/>
    </location>
</feature>
<comment type="caution">
    <text evidence="3">The sequence shown here is derived from an EMBL/GenBank/DDBJ whole genome shotgun (WGS) entry which is preliminary data.</text>
</comment>
<dbReference type="Gene3D" id="2.30.39.10">
    <property type="entry name" value="Alpha-1-antitrypsin, domain 1"/>
    <property type="match status" value="1"/>
</dbReference>
<dbReference type="InterPro" id="IPR000215">
    <property type="entry name" value="Serpin_fam"/>
</dbReference>
<dbReference type="OrthoDB" id="671595at2759"/>
<dbReference type="GO" id="GO:0004867">
    <property type="term" value="F:serine-type endopeptidase inhibitor activity"/>
    <property type="evidence" value="ECO:0007669"/>
    <property type="project" value="InterPro"/>
</dbReference>
<keyword evidence="4" id="KW-1185">Reference proteome</keyword>
<evidence type="ECO:0000256" key="1">
    <source>
        <dbReference type="ARBA" id="ARBA00009500"/>
    </source>
</evidence>
<comment type="similarity">
    <text evidence="1">Belongs to the serpin family.</text>
</comment>
<dbReference type="GO" id="GO:0005615">
    <property type="term" value="C:extracellular space"/>
    <property type="evidence" value="ECO:0007669"/>
    <property type="project" value="InterPro"/>
</dbReference>
<protein>
    <submittedName>
        <fullName evidence="3">Serpin family protein</fullName>
    </submittedName>
</protein>
<proteinExistence type="inferred from homology"/>
<dbReference type="Gene3D" id="3.30.497.10">
    <property type="entry name" value="Antithrombin, subunit I, domain 2"/>
    <property type="match status" value="1"/>
</dbReference>
<evidence type="ECO:0000259" key="2">
    <source>
        <dbReference type="Pfam" id="PF00079"/>
    </source>
</evidence>
<dbReference type="PANTHER" id="PTHR11461">
    <property type="entry name" value="SERINE PROTEASE INHIBITOR, SERPIN"/>
    <property type="match status" value="1"/>
</dbReference>
<name>A0A9K3DB63_9EUKA</name>
<feature type="domain" description="Serpin" evidence="2">
    <location>
        <begin position="6"/>
        <end position="131"/>
    </location>
</feature>
<dbReference type="Pfam" id="PF00079">
    <property type="entry name" value="Serpin"/>
    <property type="match status" value="1"/>
</dbReference>
<dbReference type="Proteomes" id="UP000265618">
    <property type="component" value="Unassembled WGS sequence"/>
</dbReference>
<dbReference type="InterPro" id="IPR042178">
    <property type="entry name" value="Serpin_sf_1"/>
</dbReference>